<protein>
    <submittedName>
        <fullName evidence="1">Uncharacterized protein</fullName>
    </submittedName>
</protein>
<evidence type="ECO:0000313" key="1">
    <source>
        <dbReference type="EMBL" id="MBX50125.1"/>
    </source>
</evidence>
<proteinExistence type="predicted"/>
<reference evidence="1" key="1">
    <citation type="submission" date="2018-02" db="EMBL/GenBank/DDBJ databases">
        <title>Rhizophora mucronata_Transcriptome.</title>
        <authorList>
            <person name="Meera S.P."/>
            <person name="Sreeshan A."/>
            <person name="Augustine A."/>
        </authorList>
    </citation>
    <scope>NUCLEOTIDE SEQUENCE</scope>
    <source>
        <tissue evidence="1">Leaf</tissue>
    </source>
</reference>
<dbReference type="EMBL" id="GGEC01069641">
    <property type="protein sequence ID" value="MBX50125.1"/>
    <property type="molecule type" value="Transcribed_RNA"/>
</dbReference>
<sequence length="35" mass="3971">MQCNKQMARSSKASNFKGQKTITKVSYPNPYYAKA</sequence>
<accession>A0A2P2P5T6</accession>
<name>A0A2P2P5T6_RHIMU</name>
<organism evidence="1">
    <name type="scientific">Rhizophora mucronata</name>
    <name type="common">Asiatic mangrove</name>
    <dbReference type="NCBI Taxonomy" id="61149"/>
    <lineage>
        <taxon>Eukaryota</taxon>
        <taxon>Viridiplantae</taxon>
        <taxon>Streptophyta</taxon>
        <taxon>Embryophyta</taxon>
        <taxon>Tracheophyta</taxon>
        <taxon>Spermatophyta</taxon>
        <taxon>Magnoliopsida</taxon>
        <taxon>eudicotyledons</taxon>
        <taxon>Gunneridae</taxon>
        <taxon>Pentapetalae</taxon>
        <taxon>rosids</taxon>
        <taxon>fabids</taxon>
        <taxon>Malpighiales</taxon>
        <taxon>Rhizophoraceae</taxon>
        <taxon>Rhizophora</taxon>
    </lineage>
</organism>
<dbReference type="AlphaFoldDB" id="A0A2P2P5T6"/>